<evidence type="ECO:0000313" key="2">
    <source>
        <dbReference type="EMBL" id="SOY30468.1"/>
    </source>
</evidence>
<dbReference type="Proteomes" id="UP000236311">
    <property type="component" value="Unassembled WGS sequence"/>
</dbReference>
<dbReference type="OrthoDB" id="2048993at2"/>
<dbReference type="AlphaFoldDB" id="A0A2K4ZJ09"/>
<dbReference type="EMBL" id="OFSM01000016">
    <property type="protein sequence ID" value="SOY30468.1"/>
    <property type="molecule type" value="Genomic_DNA"/>
</dbReference>
<reference evidence="2 3" key="1">
    <citation type="submission" date="2018-01" db="EMBL/GenBank/DDBJ databases">
        <authorList>
            <person name="Gaut B.S."/>
            <person name="Morton B.R."/>
            <person name="Clegg M.T."/>
            <person name="Duvall M.R."/>
        </authorList>
    </citation>
    <scope>NUCLEOTIDE SEQUENCE [LARGE SCALE GENOMIC DNA]</scope>
    <source>
        <strain evidence="2">GP69</strain>
    </source>
</reference>
<keyword evidence="3" id="KW-1185">Reference proteome</keyword>
<accession>A0A2K4ZJ09</accession>
<keyword evidence="1" id="KW-1133">Transmembrane helix</keyword>
<evidence type="ECO:0000313" key="3">
    <source>
        <dbReference type="Proteomes" id="UP000236311"/>
    </source>
</evidence>
<keyword evidence="1" id="KW-0812">Transmembrane</keyword>
<organism evidence="2 3">
    <name type="scientific">Acetatifactor muris</name>
    <dbReference type="NCBI Taxonomy" id="879566"/>
    <lineage>
        <taxon>Bacteria</taxon>
        <taxon>Bacillati</taxon>
        <taxon>Bacillota</taxon>
        <taxon>Clostridia</taxon>
        <taxon>Lachnospirales</taxon>
        <taxon>Lachnospiraceae</taxon>
        <taxon>Acetatifactor</taxon>
    </lineage>
</organism>
<feature type="transmembrane region" description="Helical" evidence="1">
    <location>
        <begin position="147"/>
        <end position="170"/>
    </location>
</feature>
<proteinExistence type="predicted"/>
<feature type="transmembrane region" description="Helical" evidence="1">
    <location>
        <begin position="182"/>
        <end position="203"/>
    </location>
</feature>
<protein>
    <submittedName>
        <fullName evidence="2">Uncharacterized protein</fullName>
    </submittedName>
</protein>
<sequence length="245" mass="27129">MSYCVNCGVELDASSRECPLCNTPVLNPKELNSQVWQKMAGHNTGEARTPFPEEKGQVETVKRKDFGVLLSTVILASAITCGILNFLVFADSAWSLAVIGACVLLWVLMIPVVIYTKLSAYLALLLDGAAAVIYLYMLTFLTGSSRWFWGLGLPIAVLVTAVTEALTLCIRMLPRSFLTVALYLFTAVGLLCVGLELMIGYYLAEKIALRWSAVVLTVCVILDMALITMLSRRRLRNEVRRRLHF</sequence>
<dbReference type="Pfam" id="PF19845">
    <property type="entry name" value="DUF6320"/>
    <property type="match status" value="1"/>
</dbReference>
<name>A0A2K4ZJ09_9FIRM</name>
<feature type="transmembrane region" description="Helical" evidence="1">
    <location>
        <begin position="121"/>
        <end position="141"/>
    </location>
</feature>
<feature type="transmembrane region" description="Helical" evidence="1">
    <location>
        <begin position="209"/>
        <end position="231"/>
    </location>
</feature>
<feature type="transmembrane region" description="Helical" evidence="1">
    <location>
        <begin position="94"/>
        <end position="114"/>
    </location>
</feature>
<evidence type="ECO:0000256" key="1">
    <source>
        <dbReference type="SAM" id="Phobius"/>
    </source>
</evidence>
<gene>
    <name evidence="2" type="ORF">AMURIS_03198</name>
</gene>
<keyword evidence="1" id="KW-0472">Membrane</keyword>
<feature type="transmembrane region" description="Helical" evidence="1">
    <location>
        <begin position="66"/>
        <end position="88"/>
    </location>
</feature>
<dbReference type="RefSeq" id="WP_103240497.1">
    <property type="nucleotide sequence ID" value="NZ_CANRXC010000026.1"/>
</dbReference>
<dbReference type="InterPro" id="IPR046283">
    <property type="entry name" value="DUF6320"/>
</dbReference>